<accession>A0A1M7P8V5</accession>
<dbReference type="RefSeq" id="WP_073015343.1">
    <property type="nucleotide sequence ID" value="NZ_FRBW01000006.1"/>
</dbReference>
<dbReference type="OrthoDB" id="7866202at2"/>
<reference evidence="1 2" key="1">
    <citation type="submission" date="2016-11" db="EMBL/GenBank/DDBJ databases">
        <authorList>
            <person name="Jaros S."/>
            <person name="Januszkiewicz K."/>
            <person name="Wedrychowicz H."/>
        </authorList>
    </citation>
    <scope>NUCLEOTIDE SEQUENCE [LARGE SCALE GENOMIC DNA]</scope>
    <source>
        <strain evidence="1 2">DSM 22153</strain>
    </source>
</reference>
<evidence type="ECO:0000313" key="2">
    <source>
        <dbReference type="Proteomes" id="UP000186002"/>
    </source>
</evidence>
<dbReference type="EMBL" id="FRBW01000006">
    <property type="protein sequence ID" value="SHN13106.1"/>
    <property type="molecule type" value="Genomic_DNA"/>
</dbReference>
<dbReference type="SUPFAM" id="SSF48097">
    <property type="entry name" value="Regulator of G-protein signaling, RGS"/>
    <property type="match status" value="1"/>
</dbReference>
<organism evidence="1 2">
    <name type="scientific">Roseibium suaedae</name>
    <dbReference type="NCBI Taxonomy" id="735517"/>
    <lineage>
        <taxon>Bacteria</taxon>
        <taxon>Pseudomonadati</taxon>
        <taxon>Pseudomonadota</taxon>
        <taxon>Alphaproteobacteria</taxon>
        <taxon>Hyphomicrobiales</taxon>
        <taxon>Stappiaceae</taxon>
        <taxon>Roseibium</taxon>
    </lineage>
</organism>
<dbReference type="AlphaFoldDB" id="A0A1M7P8V5"/>
<keyword evidence="2" id="KW-1185">Reference proteome</keyword>
<gene>
    <name evidence="1" type="ORF">SAMN05444272_4214</name>
</gene>
<proteinExistence type="predicted"/>
<dbReference type="InterPro" id="IPR036305">
    <property type="entry name" value="RGS_sf"/>
</dbReference>
<protein>
    <submittedName>
        <fullName evidence="1">Uncharacterized protein</fullName>
    </submittedName>
</protein>
<dbReference type="Proteomes" id="UP000186002">
    <property type="component" value="Unassembled WGS sequence"/>
</dbReference>
<evidence type="ECO:0000313" key="1">
    <source>
        <dbReference type="EMBL" id="SHN13106.1"/>
    </source>
</evidence>
<sequence>MASKIAPIVYPKTIQELVTDPDLLEVFHPFAKKVPQVWNMVDFVDEKPSPKSIYSVYLAPNASLPVPVTGKLAAEVQALHAREEAGESVDWAGLAKALEKEFLKILNSQILPAFYKSKPFEAFHKQNVLKAAREAMDNPQEMARKLKIKNVKRLETLMLVVTLDEMDKAGSLADKLIRAEKLSLDKKALLAALKSGKVPDADAKPKKMNVTPQSLRDCGFSNPEDKILQKAVKELVKAVHENDRVLFLARTKEVCKLEPRGAPIAKMSPQLLLKTLFKAKVLSS</sequence>
<name>A0A1M7P8V5_9HYPH</name>